<feature type="non-terminal residue" evidence="1">
    <location>
        <position position="45"/>
    </location>
</feature>
<evidence type="ECO:0000313" key="2">
    <source>
        <dbReference type="Proteomes" id="UP000054359"/>
    </source>
</evidence>
<sequence>MRLPDASVQKFLSLLTFLSSEEIEAIVQSHMKDPGSRNGQRRIAE</sequence>
<organism evidence="1 2">
    <name type="scientific">Stegodyphus mimosarum</name>
    <name type="common">African social velvet spider</name>
    <dbReference type="NCBI Taxonomy" id="407821"/>
    <lineage>
        <taxon>Eukaryota</taxon>
        <taxon>Metazoa</taxon>
        <taxon>Ecdysozoa</taxon>
        <taxon>Arthropoda</taxon>
        <taxon>Chelicerata</taxon>
        <taxon>Arachnida</taxon>
        <taxon>Araneae</taxon>
        <taxon>Araneomorphae</taxon>
        <taxon>Entelegynae</taxon>
        <taxon>Eresoidea</taxon>
        <taxon>Eresidae</taxon>
        <taxon>Stegodyphus</taxon>
    </lineage>
</organism>
<keyword evidence="2" id="KW-1185">Reference proteome</keyword>
<gene>
    <name evidence="1" type="ORF">X975_01102</name>
</gene>
<dbReference type="AlphaFoldDB" id="A0A087T3S9"/>
<dbReference type="Proteomes" id="UP000054359">
    <property type="component" value="Unassembled WGS sequence"/>
</dbReference>
<name>A0A087T3S9_STEMI</name>
<dbReference type="Gene3D" id="1.10.240.10">
    <property type="entry name" value="Tyrosyl-Transfer RNA Synthetase"/>
    <property type="match status" value="1"/>
</dbReference>
<evidence type="ECO:0000313" key="1">
    <source>
        <dbReference type="EMBL" id="KFM59768.1"/>
    </source>
</evidence>
<reference evidence="1 2" key="1">
    <citation type="submission" date="2013-11" db="EMBL/GenBank/DDBJ databases">
        <title>Genome sequencing of Stegodyphus mimosarum.</title>
        <authorList>
            <person name="Bechsgaard J."/>
        </authorList>
    </citation>
    <scope>NUCLEOTIDE SEQUENCE [LARGE SCALE GENOMIC DNA]</scope>
</reference>
<protein>
    <submittedName>
        <fullName evidence="1">Uncharacterized protein</fullName>
    </submittedName>
</protein>
<dbReference type="EMBL" id="KK113270">
    <property type="protein sequence ID" value="KFM59768.1"/>
    <property type="molecule type" value="Genomic_DNA"/>
</dbReference>
<proteinExistence type="predicted"/>
<accession>A0A087T3S9</accession>